<sequence>MPDPPILVTGAAGSVGAVGRTVVEELRRRGLPVRAMVHREDERAEALRATGAEVVAGDLTRAPDVVRVLDGCGRMYFGMSVSPKYLEATMTTAAVARDYARLDALVNMSQMTVSQMDLTSASESTQQREHWLAEQALNWSGLPVTHLRPTIFMENPLFTAFAHRSIAEEGTIRLPFGAGRTSPVAARDVAAVVAEILVNPSSHIGRTYHLTGPASIDMTTMAEEFAVALGRPVAYVDVSYEAWVNHDLKALGLSDHLFDHLATMARLHAENRYDRWTDDIETITGRPATGVREYVREHAEMFTNATGSSGAPR</sequence>
<dbReference type="OrthoDB" id="285016at2"/>
<dbReference type="SUPFAM" id="SSF51735">
    <property type="entry name" value="NAD(P)-binding Rossmann-fold domains"/>
    <property type="match status" value="1"/>
</dbReference>
<evidence type="ECO:0000313" key="3">
    <source>
        <dbReference type="Proteomes" id="UP000301309"/>
    </source>
</evidence>
<name>A0A4D4L0M1_STRVO</name>
<dbReference type="RefSeq" id="WP_137977294.1">
    <property type="nucleotide sequence ID" value="NZ_BAAASO010000009.1"/>
</dbReference>
<dbReference type="PANTHER" id="PTHR43162">
    <property type="match status" value="1"/>
</dbReference>
<keyword evidence="3" id="KW-1185">Reference proteome</keyword>
<dbReference type="EMBL" id="BJHW01000001">
    <property type="protein sequence ID" value="GDY52390.1"/>
    <property type="molecule type" value="Genomic_DNA"/>
</dbReference>
<dbReference type="Proteomes" id="UP000301309">
    <property type="component" value="Unassembled WGS sequence"/>
</dbReference>
<organism evidence="2 3">
    <name type="scientific">Streptomyces violaceusniger</name>
    <dbReference type="NCBI Taxonomy" id="68280"/>
    <lineage>
        <taxon>Bacteria</taxon>
        <taxon>Bacillati</taxon>
        <taxon>Actinomycetota</taxon>
        <taxon>Actinomycetes</taxon>
        <taxon>Kitasatosporales</taxon>
        <taxon>Streptomycetaceae</taxon>
        <taxon>Streptomyces</taxon>
        <taxon>Streptomyces violaceusniger group</taxon>
    </lineage>
</organism>
<evidence type="ECO:0000259" key="1">
    <source>
        <dbReference type="Pfam" id="PF13460"/>
    </source>
</evidence>
<reference evidence="2 3" key="1">
    <citation type="journal article" date="2020" name="Int. J. Syst. Evol. Microbiol.">
        <title>Reclassification of Streptomyces castelarensis and Streptomyces sporoclivatus as later heterotypic synonyms of Streptomyces antimycoticus.</title>
        <authorList>
            <person name="Komaki H."/>
            <person name="Tamura T."/>
        </authorList>
    </citation>
    <scope>NUCLEOTIDE SEQUENCE [LARGE SCALE GENOMIC DNA]</scope>
    <source>
        <strain evidence="2 3">NBRC 13459</strain>
    </source>
</reference>
<dbReference type="Gene3D" id="3.90.25.10">
    <property type="entry name" value="UDP-galactose 4-epimerase, domain 1"/>
    <property type="match status" value="1"/>
</dbReference>
<gene>
    <name evidence="2" type="ORF">SVIO_030130</name>
</gene>
<dbReference type="PANTHER" id="PTHR43162:SF1">
    <property type="entry name" value="PRESTALK A DIFFERENTIATION PROTEIN A"/>
    <property type="match status" value="1"/>
</dbReference>
<dbReference type="InterPro" id="IPR036291">
    <property type="entry name" value="NAD(P)-bd_dom_sf"/>
</dbReference>
<feature type="domain" description="NAD(P)-binding" evidence="1">
    <location>
        <begin position="13"/>
        <end position="200"/>
    </location>
</feature>
<comment type="caution">
    <text evidence="2">The sequence shown here is derived from an EMBL/GenBank/DDBJ whole genome shotgun (WGS) entry which is preliminary data.</text>
</comment>
<accession>A0A4D4L0M1</accession>
<dbReference type="InterPro" id="IPR016040">
    <property type="entry name" value="NAD(P)-bd_dom"/>
</dbReference>
<dbReference type="AlphaFoldDB" id="A0A4D4L0M1"/>
<evidence type="ECO:0000313" key="2">
    <source>
        <dbReference type="EMBL" id="GDY52390.1"/>
    </source>
</evidence>
<protein>
    <submittedName>
        <fullName evidence="2">Nucleotide-diphosphate-sugar epimerase</fullName>
    </submittedName>
</protein>
<dbReference type="InterPro" id="IPR051604">
    <property type="entry name" value="Ergot_Alk_Oxidoreductase"/>
</dbReference>
<dbReference type="Gene3D" id="3.40.50.720">
    <property type="entry name" value="NAD(P)-binding Rossmann-like Domain"/>
    <property type="match status" value="1"/>
</dbReference>
<proteinExistence type="predicted"/>
<dbReference type="Pfam" id="PF13460">
    <property type="entry name" value="NAD_binding_10"/>
    <property type="match status" value="1"/>
</dbReference>